<comment type="similarity">
    <text evidence="1">Belongs to the PDCD5 family.</text>
</comment>
<comment type="caution">
    <text evidence="2">The sequence shown here is derived from an EMBL/GenBank/DDBJ whole genome shotgun (WGS) entry which is preliminary data.</text>
</comment>
<dbReference type="AlphaFoldDB" id="X1N6K9"/>
<dbReference type="PIRSF" id="PIRSF015730">
    <property type="entry name" value="TFAR19"/>
    <property type="match status" value="1"/>
</dbReference>
<dbReference type="GO" id="GO:0003677">
    <property type="term" value="F:DNA binding"/>
    <property type="evidence" value="ECO:0007669"/>
    <property type="project" value="InterPro"/>
</dbReference>
<dbReference type="GO" id="GO:0005829">
    <property type="term" value="C:cytosol"/>
    <property type="evidence" value="ECO:0007669"/>
    <property type="project" value="TreeGrafter"/>
</dbReference>
<dbReference type="PANTHER" id="PTHR10840:SF0">
    <property type="entry name" value="PROGRAMMED CELL DEATH PROTEIN 5"/>
    <property type="match status" value="1"/>
</dbReference>
<reference evidence="2" key="1">
    <citation type="journal article" date="2014" name="Front. Microbiol.">
        <title>High frequency of phylogenetically diverse reductive dehalogenase-homologous genes in deep subseafloor sedimentary metagenomes.</title>
        <authorList>
            <person name="Kawai M."/>
            <person name="Futagami T."/>
            <person name="Toyoda A."/>
            <person name="Takaki Y."/>
            <person name="Nishi S."/>
            <person name="Hori S."/>
            <person name="Arai W."/>
            <person name="Tsubouchi T."/>
            <person name="Morono Y."/>
            <person name="Uchiyama I."/>
            <person name="Ito T."/>
            <person name="Fujiyama A."/>
            <person name="Inagaki F."/>
            <person name="Takami H."/>
        </authorList>
    </citation>
    <scope>NUCLEOTIDE SEQUENCE</scope>
    <source>
        <strain evidence="2">Expedition CK06-06</strain>
    </source>
</reference>
<proteinExistence type="inferred from homology"/>
<dbReference type="InterPro" id="IPR036883">
    <property type="entry name" value="PDCD5-like_sf"/>
</dbReference>
<gene>
    <name evidence="2" type="ORF">S06H3_44452</name>
</gene>
<evidence type="ECO:0000256" key="1">
    <source>
        <dbReference type="ARBA" id="ARBA00010490"/>
    </source>
</evidence>
<evidence type="ECO:0008006" key="3">
    <source>
        <dbReference type="Google" id="ProtNLM"/>
    </source>
</evidence>
<dbReference type="EMBL" id="BARV01027644">
    <property type="protein sequence ID" value="GAI39652.1"/>
    <property type="molecule type" value="Genomic_DNA"/>
</dbReference>
<organism evidence="2">
    <name type="scientific">marine sediment metagenome</name>
    <dbReference type="NCBI Taxonomy" id="412755"/>
    <lineage>
        <taxon>unclassified sequences</taxon>
        <taxon>metagenomes</taxon>
        <taxon>ecological metagenomes</taxon>
    </lineage>
</organism>
<feature type="non-terminal residue" evidence="2">
    <location>
        <position position="102"/>
    </location>
</feature>
<dbReference type="Gene3D" id="1.10.8.140">
    <property type="entry name" value="PDCD5-like"/>
    <property type="match status" value="1"/>
</dbReference>
<sequence>MSNEDEELERIRREKLAQIQQQATQEELVKQQQQELELKKYNLMRQILSQEGRQRLENIKLVKPEFAQMIELQLIQLFQTGRLRGQIPLSDEQFKKLLEQLT</sequence>
<dbReference type="SUPFAM" id="SSF46950">
    <property type="entry name" value="Double-stranded DNA-binding domain"/>
    <property type="match status" value="1"/>
</dbReference>
<dbReference type="PANTHER" id="PTHR10840">
    <property type="entry name" value="PROGRAMMED CELL DEATH PROTEIN 5"/>
    <property type="match status" value="1"/>
</dbReference>
<dbReference type="InterPro" id="IPR002836">
    <property type="entry name" value="PDCD5-like"/>
</dbReference>
<name>X1N6K9_9ZZZZ</name>
<accession>X1N6K9</accession>
<evidence type="ECO:0000313" key="2">
    <source>
        <dbReference type="EMBL" id="GAI39652.1"/>
    </source>
</evidence>
<dbReference type="Pfam" id="PF01984">
    <property type="entry name" value="dsDNA_bind"/>
    <property type="match status" value="1"/>
</dbReference>
<protein>
    <recommendedName>
        <fullName evidence="3">DNA-binding protein</fullName>
    </recommendedName>
</protein>